<evidence type="ECO:0000256" key="1">
    <source>
        <dbReference type="ARBA" id="ARBA00004335"/>
    </source>
</evidence>
<dbReference type="Proteomes" id="UP000540952">
    <property type="component" value="Unassembled WGS sequence"/>
</dbReference>
<name>A0A7K4VZE7_9TYRA</name>
<comment type="caution">
    <text evidence="11">The sequence shown here is derived from an EMBL/GenBank/DDBJ whole genome shotgun (WGS) entry which is preliminary data.</text>
</comment>
<dbReference type="AlphaFoldDB" id="A0A7K4VZE7"/>
<evidence type="ECO:0000256" key="6">
    <source>
        <dbReference type="ARBA" id="ARBA00039886"/>
    </source>
</evidence>
<evidence type="ECO:0000256" key="3">
    <source>
        <dbReference type="ARBA" id="ARBA00023132"/>
    </source>
</evidence>
<feature type="zinc finger region" description="C3H1-type" evidence="8">
    <location>
        <begin position="1"/>
        <end position="25"/>
    </location>
</feature>
<gene>
    <name evidence="11" type="primary">Nupl2</name>
    <name evidence="11" type="ORF">TACRUB_R05200</name>
</gene>
<dbReference type="PANTHER" id="PTHR46527">
    <property type="entry name" value="NUCLEOPORIN-LIKE PROTEIN 2"/>
    <property type="match status" value="1"/>
</dbReference>
<dbReference type="GO" id="GO:0005643">
    <property type="term" value="C:nuclear pore"/>
    <property type="evidence" value="ECO:0007669"/>
    <property type="project" value="UniProtKB-SubCell"/>
</dbReference>
<keyword evidence="3" id="KW-0653">Protein transport</keyword>
<keyword evidence="3" id="KW-0813">Transport</keyword>
<protein>
    <recommendedName>
        <fullName evidence="6">Nucleoporin NUP42</fullName>
    </recommendedName>
    <alternativeName>
        <fullName evidence="7">Nucleoporin-like protein 2</fullName>
    </alternativeName>
</protein>
<keyword evidence="3" id="KW-0811">Translocation</keyword>
<evidence type="ECO:0000256" key="8">
    <source>
        <dbReference type="PROSITE-ProRule" id="PRU00723"/>
    </source>
</evidence>
<comment type="subcellular location">
    <subcellularLocation>
        <location evidence="1">Nucleus membrane</location>
        <topology evidence="1">Peripheral membrane protein</topology>
        <orientation evidence="1">Cytoplasmic side</orientation>
    </subcellularLocation>
    <subcellularLocation>
        <location evidence="2">Nucleus</location>
        <location evidence="2">Nuclear pore complex</location>
    </subcellularLocation>
</comment>
<keyword evidence="8" id="KW-0863">Zinc-finger</keyword>
<evidence type="ECO:0000256" key="4">
    <source>
        <dbReference type="ARBA" id="ARBA00023242"/>
    </source>
</evidence>
<dbReference type="InterPro" id="IPR051767">
    <property type="entry name" value="Nucleoporin_NUP42"/>
</dbReference>
<feature type="non-terminal residue" evidence="11">
    <location>
        <position position="1"/>
    </location>
</feature>
<dbReference type="InterPro" id="IPR000571">
    <property type="entry name" value="Znf_CCCH"/>
</dbReference>
<keyword evidence="8" id="KW-0862">Zinc</keyword>
<feature type="region of interest" description="Disordered" evidence="9">
    <location>
        <begin position="26"/>
        <end position="50"/>
    </location>
</feature>
<keyword evidence="3" id="KW-0906">Nuclear pore complex</keyword>
<evidence type="ECO:0000256" key="7">
    <source>
        <dbReference type="ARBA" id="ARBA00042384"/>
    </source>
</evidence>
<keyword evidence="3" id="KW-0509">mRNA transport</keyword>
<dbReference type="PROSITE" id="PS50103">
    <property type="entry name" value="ZF_C3H1"/>
    <property type="match status" value="1"/>
</dbReference>
<sequence>MGVCQFFLRGYCRFGERCWNEHPRAAGRAAGHAPPSQVTSGRGGGWGSSNQRYSNVIQPSAFKSDTWGGSRDHGRGFFGSSDFGSSGGSSRNADFSQNRFSRLASSQSVADGSKDEEERLLECVVKDMEIWESSGQWIFSSYSPMKEKLNVSGFSDVSPEELRLEYYDSRAKNMIGNYIDAVQQLAAQWKNRLLQLKALNASTKAALLSAFKNTGTQPSPAFGLGGQQTSSFELSSFPVSSSSSASASSFSFKASSSFISSSPSATSPAAGVSPAAGSAPAFGVTSSASAPQPVGFGSPTAPSAASFSFKTAATAATAGGFGTPGFSGFGGAAAVNSSSTTTPLPAFRAFSAAAATSASPSSGAVFGQTASASGHTATSASAAATNTTASEKLFTPKSELSAEEWQQFEAKEFTIGKIPLKPPPLELLNA</sequence>
<evidence type="ECO:0000256" key="9">
    <source>
        <dbReference type="SAM" id="MobiDB-lite"/>
    </source>
</evidence>
<reference evidence="11 12" key="1">
    <citation type="submission" date="2019-09" db="EMBL/GenBank/DDBJ databases">
        <title>Bird 10,000 Genomes (B10K) Project - Family phase.</title>
        <authorList>
            <person name="Zhang G."/>
        </authorList>
    </citation>
    <scope>NUCLEOTIDE SEQUENCE [LARGE SCALE GENOMIC DNA]</scope>
    <source>
        <strain evidence="11">B10K-CU-031-13</strain>
        <tissue evidence="11">Muscle</tissue>
    </source>
</reference>
<feature type="domain" description="C3H1-type" evidence="10">
    <location>
        <begin position="1"/>
        <end position="25"/>
    </location>
</feature>
<keyword evidence="12" id="KW-1185">Reference proteome</keyword>
<feature type="non-terminal residue" evidence="11">
    <location>
        <position position="430"/>
    </location>
</feature>
<comment type="function">
    <text evidence="5">Required for the export of mRNAs containing poly(A) tails from the nucleus into the cytoplasm.</text>
</comment>
<keyword evidence="4" id="KW-0539">Nucleus</keyword>
<dbReference type="PANTHER" id="PTHR46527:SF1">
    <property type="entry name" value="NUCLEOPORIN NUP42"/>
    <property type="match status" value="1"/>
</dbReference>
<proteinExistence type="predicted"/>
<evidence type="ECO:0000313" key="12">
    <source>
        <dbReference type="Proteomes" id="UP000540952"/>
    </source>
</evidence>
<evidence type="ECO:0000313" key="11">
    <source>
        <dbReference type="EMBL" id="NWR27561.1"/>
    </source>
</evidence>
<evidence type="ECO:0000256" key="2">
    <source>
        <dbReference type="ARBA" id="ARBA00004567"/>
    </source>
</evidence>
<evidence type="ECO:0000259" key="10">
    <source>
        <dbReference type="PROSITE" id="PS50103"/>
    </source>
</evidence>
<dbReference type="EMBL" id="VZRD01000011">
    <property type="protein sequence ID" value="NWR27561.1"/>
    <property type="molecule type" value="Genomic_DNA"/>
</dbReference>
<dbReference type="GO" id="GO:0008270">
    <property type="term" value="F:zinc ion binding"/>
    <property type="evidence" value="ECO:0007669"/>
    <property type="project" value="UniProtKB-KW"/>
</dbReference>
<keyword evidence="8" id="KW-0479">Metal-binding</keyword>
<evidence type="ECO:0000256" key="5">
    <source>
        <dbReference type="ARBA" id="ARBA00037262"/>
    </source>
</evidence>
<feature type="compositionally biased region" description="Low complexity" evidence="9">
    <location>
        <begin position="26"/>
        <end position="35"/>
    </location>
</feature>
<dbReference type="GO" id="GO:0031965">
    <property type="term" value="C:nuclear membrane"/>
    <property type="evidence" value="ECO:0007669"/>
    <property type="project" value="UniProtKB-SubCell"/>
</dbReference>
<accession>A0A7K4VZE7</accession>
<organism evidence="11 12">
    <name type="scientific">Tachuris rubrigastra</name>
    <dbReference type="NCBI Taxonomy" id="495162"/>
    <lineage>
        <taxon>Eukaryota</taxon>
        <taxon>Metazoa</taxon>
        <taxon>Chordata</taxon>
        <taxon>Craniata</taxon>
        <taxon>Vertebrata</taxon>
        <taxon>Euteleostomi</taxon>
        <taxon>Archelosauria</taxon>
        <taxon>Archosauria</taxon>
        <taxon>Dinosauria</taxon>
        <taxon>Saurischia</taxon>
        <taxon>Theropoda</taxon>
        <taxon>Coelurosauria</taxon>
        <taxon>Aves</taxon>
        <taxon>Neognathae</taxon>
        <taxon>Neoaves</taxon>
        <taxon>Telluraves</taxon>
        <taxon>Australaves</taxon>
        <taxon>Passeriformes</taxon>
        <taxon>Tyrannidae</taxon>
        <taxon>Tachuris</taxon>
    </lineage>
</organism>